<dbReference type="InterPro" id="IPR045669">
    <property type="entry name" value="FHIP_C"/>
</dbReference>
<reference evidence="4 5" key="1">
    <citation type="submission" date="2020-06" db="EMBL/GenBank/DDBJ databases">
        <authorList>
            <consortium name="Wellcome Sanger Institute Data Sharing"/>
        </authorList>
    </citation>
    <scope>NUCLEOTIDE SEQUENCE [LARGE SCALE GENOMIC DNA]</scope>
</reference>
<dbReference type="AlphaFoldDB" id="A0AAY4DDW6"/>
<feature type="region of interest" description="Disordered" evidence="2">
    <location>
        <begin position="440"/>
        <end position="463"/>
    </location>
</feature>
<dbReference type="InterPro" id="IPR045668">
    <property type="entry name" value="FHIP_KELAA_motif"/>
</dbReference>
<organism evidence="4 5">
    <name type="scientific">Denticeps clupeoides</name>
    <name type="common">denticle herring</name>
    <dbReference type="NCBI Taxonomy" id="299321"/>
    <lineage>
        <taxon>Eukaryota</taxon>
        <taxon>Metazoa</taxon>
        <taxon>Chordata</taxon>
        <taxon>Craniata</taxon>
        <taxon>Vertebrata</taxon>
        <taxon>Euteleostomi</taxon>
        <taxon>Actinopterygii</taxon>
        <taxon>Neopterygii</taxon>
        <taxon>Teleostei</taxon>
        <taxon>Clupei</taxon>
        <taxon>Clupeiformes</taxon>
        <taxon>Denticipitoidei</taxon>
        <taxon>Denticipitidae</taxon>
        <taxon>Denticeps</taxon>
    </lineage>
</organism>
<dbReference type="PANTHER" id="PTHR21705">
    <property type="entry name" value="RAI16 PROTEIN-RELATED"/>
    <property type="match status" value="1"/>
</dbReference>
<proteinExistence type="inferred from homology"/>
<name>A0AAY4DDW6_9TELE</name>
<evidence type="ECO:0000259" key="3">
    <source>
        <dbReference type="Pfam" id="PF19314"/>
    </source>
</evidence>
<dbReference type="Proteomes" id="UP000694580">
    <property type="component" value="Chromosome 11"/>
</dbReference>
<dbReference type="PANTHER" id="PTHR21705:SF9">
    <property type="entry name" value="FHF COMPLEX SUBUNIT HOOK-INTERACTING PROTEIN 2B"/>
    <property type="match status" value="1"/>
</dbReference>
<evidence type="ECO:0000256" key="1">
    <source>
        <dbReference type="ARBA" id="ARBA00024336"/>
    </source>
</evidence>
<evidence type="ECO:0000313" key="5">
    <source>
        <dbReference type="Proteomes" id="UP000694580"/>
    </source>
</evidence>
<sequence>MEVLGKLTALLQQALETREPEINLLDSFVDHWKGITNYYIETTDEYRPVKDTDIPWRLKQMLDILVYEEQQQQLQQEDTGPCMEYLLQHKVMETLCTLDAVPSGKNLTCLLYSVLVFFTKVLSQVQKPLLHIINVYRPVQKLIALCGLPSSQTEKEEAHFMFVVCSRVKKDPNILSFILEKEPRAATPGPNCEGERGFIQTLTKLTQSTKSRVVQHAMESLVLLVSGAPEDTGRLLLETSPLCQLLSQRLCDLYKLIPCTLDPSDLQMQQAVQWRCLTPLRTEESPSSPDSGHVTRFFCWLDFCDHLITHAPIVLSAQMARSLHNQWLTGVVQPQLLQMSEAGVLVHTTLLSCIARHTHSSALLGELILFLLGDDTEPEQRSDNHTHTLRYSLIQNCDHISDEISIATLRLFEELLQKPDKRILSNLALRNLERRCYATPMSSGVSMEERQGGAAESDVPEESEELEEDPFFSDALFSESEFGGVEPLSSRPCPPVNMPQAESVNSFLCLVPQEAKTSQHVPGTGYDTYVHDAYKMFKETSALCIDWGWPENILHSDMQPSAEFYEGHFLHVLFNRLGRILEQPYELNLQVTSVLSRISLFPHPHLHEYLLDPFLSLSPGGRSLFSALVRVIGELMQRIEHIPNISNKLVHIRKQLMGQEDETLVDHVTLLRGVIVLEEFCKELAAIAFIKLPTEAQ</sequence>
<reference evidence="4" key="3">
    <citation type="submission" date="2025-09" db="UniProtKB">
        <authorList>
            <consortium name="Ensembl"/>
        </authorList>
    </citation>
    <scope>IDENTIFICATION</scope>
</reference>
<feature type="domain" description="FHF complex subunit HOOK-interacting protein C-terminal" evidence="3">
    <location>
        <begin position="566"/>
        <end position="658"/>
    </location>
</feature>
<dbReference type="Ensembl" id="ENSDCDT00010053679.1">
    <property type="protein sequence ID" value="ENSDCDP00010043613.1"/>
    <property type="gene ID" value="ENSDCDG00010027162.1"/>
</dbReference>
<evidence type="ECO:0000313" key="4">
    <source>
        <dbReference type="Ensembl" id="ENSDCDP00010043613.1"/>
    </source>
</evidence>
<protein>
    <recommendedName>
        <fullName evidence="3">FHF complex subunit HOOK-interacting protein C-terminal domain-containing protein</fullName>
    </recommendedName>
</protein>
<dbReference type="Pfam" id="PF10257">
    <property type="entry name" value="RAI16-like"/>
    <property type="match status" value="1"/>
</dbReference>
<dbReference type="Pfam" id="PF19314">
    <property type="entry name" value="DUF5917"/>
    <property type="match status" value="1"/>
</dbReference>
<evidence type="ECO:0000256" key="2">
    <source>
        <dbReference type="SAM" id="MobiDB-lite"/>
    </source>
</evidence>
<dbReference type="Pfam" id="PF19311">
    <property type="entry name" value="KELAA"/>
    <property type="match status" value="1"/>
</dbReference>
<dbReference type="GeneTree" id="ENSGT00950000182936"/>
<gene>
    <name evidence="4" type="primary">fhip2b</name>
</gene>
<accession>A0AAY4DDW6</accession>
<reference evidence="4" key="2">
    <citation type="submission" date="2025-08" db="UniProtKB">
        <authorList>
            <consortium name="Ensembl"/>
        </authorList>
    </citation>
    <scope>IDENTIFICATION</scope>
</reference>
<dbReference type="InterPro" id="IPR019384">
    <property type="entry name" value="FHIP"/>
</dbReference>
<keyword evidence="5" id="KW-1185">Reference proteome</keyword>
<comment type="similarity">
    <text evidence="1">Belongs to the FHIP family.</text>
</comment>